<dbReference type="InterPro" id="IPR051459">
    <property type="entry name" value="Cytochrome_c-type_DH"/>
</dbReference>
<dbReference type="PANTHER" id="PTHR35008">
    <property type="entry name" value="BLL4482 PROTEIN-RELATED"/>
    <property type="match status" value="1"/>
</dbReference>
<keyword evidence="1" id="KW-0349">Heme</keyword>
<protein>
    <submittedName>
        <fullName evidence="5">Diheme cytochrome c-553</fullName>
    </submittedName>
</protein>
<dbReference type="Pfam" id="PF00034">
    <property type="entry name" value="Cytochrom_C"/>
    <property type="match status" value="2"/>
</dbReference>
<proteinExistence type="predicted"/>
<dbReference type="InterPro" id="IPR009056">
    <property type="entry name" value="Cyt_c-like_dom"/>
</dbReference>
<dbReference type="Gene3D" id="1.10.760.10">
    <property type="entry name" value="Cytochrome c-like domain"/>
    <property type="match status" value="2"/>
</dbReference>
<dbReference type="EMBL" id="UOEC01000014">
    <property type="protein sequence ID" value="VAV86754.1"/>
    <property type="molecule type" value="Genomic_DNA"/>
</dbReference>
<dbReference type="AlphaFoldDB" id="A0A3B0QZJ1"/>
<feature type="domain" description="Cytochrome c" evidence="4">
    <location>
        <begin position="43"/>
        <end position="151"/>
    </location>
</feature>
<keyword evidence="2" id="KW-0479">Metal-binding</keyword>
<gene>
    <name evidence="5" type="ORF">MNBD_ALPHA08-432</name>
</gene>
<evidence type="ECO:0000256" key="2">
    <source>
        <dbReference type="ARBA" id="ARBA00022723"/>
    </source>
</evidence>
<dbReference type="PANTHER" id="PTHR35008:SF8">
    <property type="entry name" value="ALCOHOL DEHYDROGENASE CYTOCHROME C SUBUNIT"/>
    <property type="match status" value="1"/>
</dbReference>
<evidence type="ECO:0000313" key="5">
    <source>
        <dbReference type="EMBL" id="VAV86754.1"/>
    </source>
</evidence>
<dbReference type="GO" id="GO:0009055">
    <property type="term" value="F:electron transfer activity"/>
    <property type="evidence" value="ECO:0007669"/>
    <property type="project" value="InterPro"/>
</dbReference>
<keyword evidence="3" id="KW-0408">Iron</keyword>
<dbReference type="GO" id="GO:0046872">
    <property type="term" value="F:metal ion binding"/>
    <property type="evidence" value="ECO:0007669"/>
    <property type="project" value="UniProtKB-KW"/>
</dbReference>
<evidence type="ECO:0000259" key="4">
    <source>
        <dbReference type="PROSITE" id="PS51007"/>
    </source>
</evidence>
<name>A0A3B0QZJ1_9ZZZZ</name>
<dbReference type="GO" id="GO:0020037">
    <property type="term" value="F:heme binding"/>
    <property type="evidence" value="ECO:0007669"/>
    <property type="project" value="InterPro"/>
</dbReference>
<evidence type="ECO:0000256" key="3">
    <source>
        <dbReference type="ARBA" id="ARBA00023004"/>
    </source>
</evidence>
<sequence>MSAKIKKNWLLFGFCSALAGLAIFWFLTIPKQVDASELPKYTVDVENGRYMFYAGGCASCHAKKGAVGKELLEMVGGKELKTPFGSFFVPNISPDVQHGIGGWSDADFVTAMVKGTSPDGKHYFPSFPYASYQNMKLTDILDLKAFMDTLPAISSEVKDHELPLIFSWRRGLGLWKLLFMKNSVAVYDNGMDDVTKRGAYLVQGPAHCSECHTSRNFLGGPDRSRFLAGGPAPEGKGFIPNLTPDKTGIGSWSQADIAYSLESGFTPDFDTFGSTMAEVQVNMAKLTKQDRQAIARYIKSLKAIKTVKVEKPKKPD</sequence>
<feature type="domain" description="Cytochrome c" evidence="4">
    <location>
        <begin position="193"/>
        <end position="302"/>
    </location>
</feature>
<dbReference type="SUPFAM" id="SSF46626">
    <property type="entry name" value="Cytochrome c"/>
    <property type="match status" value="2"/>
</dbReference>
<accession>A0A3B0QZJ1</accession>
<dbReference type="PROSITE" id="PS51007">
    <property type="entry name" value="CYTC"/>
    <property type="match status" value="2"/>
</dbReference>
<organism evidence="5">
    <name type="scientific">hydrothermal vent metagenome</name>
    <dbReference type="NCBI Taxonomy" id="652676"/>
    <lineage>
        <taxon>unclassified sequences</taxon>
        <taxon>metagenomes</taxon>
        <taxon>ecological metagenomes</taxon>
    </lineage>
</organism>
<evidence type="ECO:0000256" key="1">
    <source>
        <dbReference type="ARBA" id="ARBA00022617"/>
    </source>
</evidence>
<reference evidence="5" key="1">
    <citation type="submission" date="2018-06" db="EMBL/GenBank/DDBJ databases">
        <authorList>
            <person name="Zhirakovskaya E."/>
        </authorList>
    </citation>
    <scope>NUCLEOTIDE SEQUENCE</scope>
</reference>
<dbReference type="InterPro" id="IPR036909">
    <property type="entry name" value="Cyt_c-like_dom_sf"/>
</dbReference>